<name>A0A5P2AVQ2_STRVZ</name>
<dbReference type="RefSeq" id="WP_150268075.1">
    <property type="nucleotide sequence ID" value="NZ_CP029194.1"/>
</dbReference>
<dbReference type="AlphaFoldDB" id="A0A5P2AVQ2"/>
<organism evidence="1 2">
    <name type="scientific">Streptomyces venezuelae</name>
    <dbReference type="NCBI Taxonomy" id="54571"/>
    <lineage>
        <taxon>Bacteria</taxon>
        <taxon>Bacillati</taxon>
        <taxon>Actinomycetota</taxon>
        <taxon>Actinomycetes</taxon>
        <taxon>Kitasatosporales</taxon>
        <taxon>Streptomycetaceae</taxon>
        <taxon>Streptomyces</taxon>
    </lineage>
</organism>
<accession>A0A5P2AVQ2</accession>
<evidence type="ECO:0000313" key="2">
    <source>
        <dbReference type="Proteomes" id="UP000324106"/>
    </source>
</evidence>
<proteinExistence type="predicted"/>
<evidence type="ECO:0000313" key="1">
    <source>
        <dbReference type="EMBL" id="QES20971.1"/>
    </source>
</evidence>
<protein>
    <submittedName>
        <fullName evidence="1">Uncharacterized protein</fullName>
    </submittedName>
</protein>
<sequence length="79" mass="8674">MKLSPISNPPEPTNLLIRLHNQVGAAVDVTGTTAYLGSRWHCHGCGDRSDMPALDSLSFTRRKANEHATDCRASYHRLG</sequence>
<dbReference type="EMBL" id="CP029194">
    <property type="protein sequence ID" value="QES20971.1"/>
    <property type="molecule type" value="Genomic_DNA"/>
</dbReference>
<gene>
    <name evidence="1" type="ORF">DEJ46_19185</name>
</gene>
<reference evidence="1 2" key="1">
    <citation type="submission" date="2018-05" db="EMBL/GenBank/DDBJ databases">
        <title>Streptomyces venezuelae.</title>
        <authorList>
            <person name="Kim W."/>
            <person name="Lee N."/>
            <person name="Cho B.-K."/>
        </authorList>
    </citation>
    <scope>NUCLEOTIDE SEQUENCE [LARGE SCALE GENOMIC DNA]</scope>
    <source>
        <strain evidence="1 2">ATCC 15068</strain>
    </source>
</reference>
<dbReference type="Proteomes" id="UP000324106">
    <property type="component" value="Chromosome"/>
</dbReference>
<dbReference type="OrthoDB" id="3855268at2"/>